<sequence>MNFLARSVANAARSWLANSVEASKSQLTRLCANPGIQGTVLNTTNSYIRNLMQGFMQIRHMYLNINIILIYFLPTS</sequence>
<gene>
    <name evidence="1" type="ORF">ACCB00722.2</name>
</gene>
<dbReference type="GO" id="GO:0005840">
    <property type="term" value="C:ribosome"/>
    <property type="evidence" value="ECO:0007669"/>
    <property type="project" value="UniProtKB-KW"/>
</dbReference>
<evidence type="ECO:0000313" key="1">
    <source>
        <dbReference type="EMBL" id="AEY58203.1"/>
    </source>
</evidence>
<accession>V9IAQ6</accession>
<proteinExistence type="evidence at transcript level"/>
<reference evidence="1" key="1">
    <citation type="submission" date="2011-11" db="EMBL/GenBank/DDBJ databases">
        <title>Decoding the brain transcriptome of the Eastern honeybee (Apis cerana) based on pyrosequencing.</title>
        <authorList>
            <person name="Sun L."/>
            <person name="Zheng H."/>
            <person name="Wang Y."/>
            <person name="Xie X."/>
            <person name="Zhu Y."/>
            <person name="Gu W."/>
            <person name="Wang S."/>
        </authorList>
    </citation>
    <scope>NUCLEOTIDE SEQUENCE</scope>
    <source>
        <tissue evidence="1">Brain</tissue>
    </source>
</reference>
<keyword evidence="1" id="KW-0687">Ribonucleoprotein</keyword>
<keyword evidence="1" id="KW-0689">Ribosomal protein</keyword>
<dbReference type="AlphaFoldDB" id="V9IAQ6"/>
<protein>
    <submittedName>
        <fullName evidence="1">40S ribosomal protein S12</fullName>
    </submittedName>
</protein>
<dbReference type="EMBL" id="JR038298">
    <property type="protein sequence ID" value="AEY58203.1"/>
    <property type="molecule type" value="mRNA"/>
</dbReference>
<name>V9IAQ6_APICE</name>
<organism evidence="1">
    <name type="scientific">Apis cerana</name>
    <name type="common">Indian honeybee</name>
    <dbReference type="NCBI Taxonomy" id="7461"/>
    <lineage>
        <taxon>Eukaryota</taxon>
        <taxon>Metazoa</taxon>
        <taxon>Ecdysozoa</taxon>
        <taxon>Arthropoda</taxon>
        <taxon>Hexapoda</taxon>
        <taxon>Insecta</taxon>
        <taxon>Pterygota</taxon>
        <taxon>Neoptera</taxon>
        <taxon>Endopterygota</taxon>
        <taxon>Hymenoptera</taxon>
        <taxon>Apocrita</taxon>
        <taxon>Aculeata</taxon>
        <taxon>Apoidea</taxon>
        <taxon>Anthophila</taxon>
        <taxon>Apidae</taxon>
        <taxon>Apis</taxon>
    </lineage>
</organism>